<evidence type="ECO:0000256" key="3">
    <source>
        <dbReference type="ARBA" id="ARBA00011890"/>
    </source>
</evidence>
<dbReference type="EC" id="2.1.1.77" evidence="3"/>
<dbReference type="InterPro" id="IPR029063">
    <property type="entry name" value="SAM-dependent_MTases_sf"/>
</dbReference>
<keyword evidence="6 13" id="KW-0489">Methyltransferase</keyword>
<evidence type="ECO:0000256" key="1">
    <source>
        <dbReference type="ARBA" id="ARBA00004496"/>
    </source>
</evidence>
<evidence type="ECO:0000256" key="8">
    <source>
        <dbReference type="ARBA" id="ARBA00022691"/>
    </source>
</evidence>
<dbReference type="Proteomes" id="UP001156498">
    <property type="component" value="Chromosome"/>
</dbReference>
<evidence type="ECO:0000256" key="2">
    <source>
        <dbReference type="ARBA" id="ARBA00005369"/>
    </source>
</evidence>
<keyword evidence="7" id="KW-0808">Transferase</keyword>
<dbReference type="GO" id="GO:0008168">
    <property type="term" value="F:methyltransferase activity"/>
    <property type="evidence" value="ECO:0007669"/>
    <property type="project" value="UniProtKB-KW"/>
</dbReference>
<organism evidence="13 14">
    <name type="scientific">Streptomonospora nanhaiensis</name>
    <dbReference type="NCBI Taxonomy" id="1323731"/>
    <lineage>
        <taxon>Bacteria</taxon>
        <taxon>Bacillati</taxon>
        <taxon>Actinomycetota</taxon>
        <taxon>Actinomycetes</taxon>
        <taxon>Streptosporangiales</taxon>
        <taxon>Nocardiopsidaceae</taxon>
        <taxon>Streptomonospora</taxon>
    </lineage>
</organism>
<dbReference type="PANTHER" id="PTHR11579:SF0">
    <property type="entry name" value="PROTEIN-L-ISOASPARTATE(D-ASPARTATE) O-METHYLTRANSFERASE"/>
    <property type="match status" value="1"/>
</dbReference>
<accession>A0ABY6YUD7</accession>
<dbReference type="PANTHER" id="PTHR11579">
    <property type="entry name" value="PROTEIN-L-ISOASPARTATE O-METHYLTRANSFERASE"/>
    <property type="match status" value="1"/>
</dbReference>
<keyword evidence="8" id="KW-0949">S-adenosyl-L-methionine</keyword>
<dbReference type="SUPFAM" id="SSF53335">
    <property type="entry name" value="S-adenosyl-L-methionine-dependent methyltransferases"/>
    <property type="match status" value="1"/>
</dbReference>
<dbReference type="CDD" id="cd02440">
    <property type="entry name" value="AdoMet_MTases"/>
    <property type="match status" value="1"/>
</dbReference>
<keyword evidence="14" id="KW-1185">Reference proteome</keyword>
<evidence type="ECO:0000256" key="5">
    <source>
        <dbReference type="ARBA" id="ARBA00022490"/>
    </source>
</evidence>
<evidence type="ECO:0000256" key="7">
    <source>
        <dbReference type="ARBA" id="ARBA00022679"/>
    </source>
</evidence>
<evidence type="ECO:0000256" key="9">
    <source>
        <dbReference type="ARBA" id="ARBA00030757"/>
    </source>
</evidence>
<gene>
    <name evidence="13" type="ORF">OUQ99_13410</name>
</gene>
<evidence type="ECO:0000256" key="10">
    <source>
        <dbReference type="ARBA" id="ARBA00031323"/>
    </source>
</evidence>
<name>A0ABY6YUD7_9ACTN</name>
<evidence type="ECO:0000256" key="12">
    <source>
        <dbReference type="SAM" id="MobiDB-lite"/>
    </source>
</evidence>
<evidence type="ECO:0000313" key="13">
    <source>
        <dbReference type="EMBL" id="WAE76005.1"/>
    </source>
</evidence>
<feature type="region of interest" description="Disordered" evidence="12">
    <location>
        <begin position="80"/>
        <end position="99"/>
    </location>
</feature>
<keyword evidence="5" id="KW-0963">Cytoplasm</keyword>
<protein>
    <recommendedName>
        <fullName evidence="4">Protein-L-isoaspartate O-methyltransferase</fullName>
        <ecNumber evidence="3">2.1.1.77</ecNumber>
    </recommendedName>
    <alternativeName>
        <fullName evidence="11">L-isoaspartyl protein carboxyl methyltransferase</fullName>
    </alternativeName>
    <alternativeName>
        <fullName evidence="9">Protein L-isoaspartyl methyltransferase</fullName>
    </alternativeName>
    <alternativeName>
        <fullName evidence="10">Protein-beta-aspartate methyltransferase</fullName>
    </alternativeName>
</protein>
<dbReference type="InterPro" id="IPR000682">
    <property type="entry name" value="PCMT"/>
</dbReference>
<dbReference type="EMBL" id="CP113264">
    <property type="protein sequence ID" value="WAE76005.1"/>
    <property type="molecule type" value="Genomic_DNA"/>
</dbReference>
<dbReference type="Gene3D" id="3.40.50.150">
    <property type="entry name" value="Vaccinia Virus protein VP39"/>
    <property type="match status" value="1"/>
</dbReference>
<evidence type="ECO:0000256" key="4">
    <source>
        <dbReference type="ARBA" id="ARBA00013346"/>
    </source>
</evidence>
<evidence type="ECO:0000256" key="11">
    <source>
        <dbReference type="ARBA" id="ARBA00031350"/>
    </source>
</evidence>
<feature type="region of interest" description="Disordered" evidence="12">
    <location>
        <begin position="384"/>
        <end position="410"/>
    </location>
</feature>
<reference evidence="13 14" key="1">
    <citation type="journal article" date="2013" name="Int. J. Syst. Evol. Microbiol.">
        <title>Description of Streptomonospora sediminis sp. nov. and Streptomonospora nanhaiensis sp. nov., and reclassification of Nocardiopsis arabia Hozzein &amp; Goodfellow 2008 as Streptomonospora arabica comb. nov. and emended description of the genus Streptomonospora.</title>
        <authorList>
            <person name="Zhang D.F."/>
            <person name="Pan H.Q."/>
            <person name="He J."/>
            <person name="Zhang X.M."/>
            <person name="Zhang Y.G."/>
            <person name="Klenk H.P."/>
            <person name="Hu J.C."/>
            <person name="Li W.J."/>
        </authorList>
    </citation>
    <scope>NUCLEOTIDE SEQUENCE [LARGE SCALE GENOMIC DNA]</scope>
    <source>
        <strain evidence="13 14">12A09</strain>
    </source>
</reference>
<dbReference type="GO" id="GO:0032259">
    <property type="term" value="P:methylation"/>
    <property type="evidence" value="ECO:0007669"/>
    <property type="project" value="UniProtKB-KW"/>
</dbReference>
<dbReference type="Pfam" id="PF01135">
    <property type="entry name" value="PCMT"/>
    <property type="match status" value="1"/>
</dbReference>
<evidence type="ECO:0000313" key="14">
    <source>
        <dbReference type="Proteomes" id="UP001156498"/>
    </source>
</evidence>
<comment type="similarity">
    <text evidence="2">Belongs to the methyltransferase superfamily. L-isoaspartyl/D-aspartyl protein methyltransferase family.</text>
</comment>
<proteinExistence type="inferred from homology"/>
<evidence type="ECO:0000256" key="6">
    <source>
        <dbReference type="ARBA" id="ARBA00022603"/>
    </source>
</evidence>
<dbReference type="RefSeq" id="WP_267949774.1">
    <property type="nucleotide sequence ID" value="NZ_CP113264.1"/>
</dbReference>
<comment type="subcellular location">
    <subcellularLocation>
        <location evidence="1">Cytoplasm</location>
    </subcellularLocation>
</comment>
<sequence length="410" mass="43662">MIAPHSERRAALAARLADRGVLTDPAWRRAVESVPRHAFLPDTVWGLDVDAGDGKLAPVPRSHPDWSRWAYDDVSVITQVDDGAPAHPDGRGERATSSASQPSLVVAMLQALDVTDGMDVLEIGTATGYNCALLCERLGQEHVTSVEIDPALARQARSNLAAAGYEPRLVVGDGAQGTPDRALFDRVLATVAARDIPGSWISQTRPGGVIVTPWATGFATTGLLRLIVQEGGVAHGRVVGDAPFMWLRDQRVPSGRWRDFVDEQAAGAVGYRTAVDPMPVCDADPSGGLALTVGALVPHLNTVRYHAADDSGEATVYLFDRRGSWALVEYVPGNADFEAHRYGPRDLCAEIDHARRTWEAAGSVDRELLGVSVTATGERRLWVQEPDNPLPGAPGGAGTGGAHPHVGCRV</sequence>